<dbReference type="AlphaFoldDB" id="A0AB37UIL1"/>
<reference evidence="2 3" key="1">
    <citation type="journal article" date="2019" name="Genome Biol. Evol.">
        <title>Day and night: Metabolic profiles and evolutionary relationships of six axenic non-marine cyanobacteria.</title>
        <authorList>
            <person name="Will S.E."/>
            <person name="Henke P."/>
            <person name="Boedeker C."/>
            <person name="Huang S."/>
            <person name="Brinkmann H."/>
            <person name="Rohde M."/>
            <person name="Jarek M."/>
            <person name="Friedl T."/>
            <person name="Seufert S."/>
            <person name="Schumacher M."/>
            <person name="Overmann J."/>
            <person name="Neumann-Schaal M."/>
            <person name="Petersen J."/>
        </authorList>
    </citation>
    <scope>NUCLEOTIDE SEQUENCE [LARGE SCALE GENOMIC DNA]</scope>
    <source>
        <strain evidence="2 3">SAG 39.79</strain>
    </source>
</reference>
<dbReference type="SUPFAM" id="SSF55486">
    <property type="entry name" value="Metalloproteases ('zincins'), catalytic domain"/>
    <property type="match status" value="1"/>
</dbReference>
<feature type="region of interest" description="Disordered" evidence="1">
    <location>
        <begin position="216"/>
        <end position="282"/>
    </location>
</feature>
<dbReference type="Proteomes" id="UP000282574">
    <property type="component" value="Unassembled WGS sequence"/>
</dbReference>
<accession>A0AB37UIL1</accession>
<evidence type="ECO:0008006" key="4">
    <source>
        <dbReference type="Google" id="ProtNLM"/>
    </source>
</evidence>
<evidence type="ECO:0000313" key="3">
    <source>
        <dbReference type="Proteomes" id="UP000282574"/>
    </source>
</evidence>
<keyword evidence="3" id="KW-1185">Reference proteome</keyword>
<organism evidence="2 3">
    <name type="scientific">Chroococcidiopsis cubana SAG 39.79</name>
    <dbReference type="NCBI Taxonomy" id="388085"/>
    <lineage>
        <taxon>Bacteria</taxon>
        <taxon>Bacillati</taxon>
        <taxon>Cyanobacteriota</taxon>
        <taxon>Cyanophyceae</taxon>
        <taxon>Chroococcidiopsidales</taxon>
        <taxon>Chroococcidiopsidaceae</taxon>
        <taxon>Chroococcidiopsis</taxon>
    </lineage>
</organism>
<proteinExistence type="predicted"/>
<feature type="region of interest" description="Disordered" evidence="1">
    <location>
        <begin position="1"/>
        <end position="20"/>
    </location>
</feature>
<sequence>MYQPVQRRAKKTNSFGQGSTTSFTYGSSTFSVVQRQAKTANQSQSVVHPNANRTGLPEYLRVGGEILIGKPMDDVTVDYNSAEPAKVNAQATAQGKYIKLAPGQEGHLEHEFGHTLQHMQGQRVQPTMQLGGVAINDDPILEKEATQLGAKAATLGKAAVSNANYQPAQTLRQTSSTVQDEFTIVHKTLSSLPQTPATALPDIVVQRARASDFLPDKLKFSTNPPYIKKGSEQQSQPVVEPRQEETQPVTEAQQKETQPVGATPVADNELILSSNPKDTNEESVKEFRHQVTKMLHFWGAKPLVADVRVKPILLGSQEKQAIILKWRPEWGTKPISTDLSSSLTAIDAKLAVAAVQQLEGWDKLDNTDRKILKNLIGGETNRLSETVRSKMAEEDFKALMAMNPEEQEGKLHNLITYGKFLPYSVEEPLTTNEKVEYTIDPLSERKEFKFKGKTADAKFWGALFEEKGGGSHSMTIIAPKELEPGYHNYTVQQIVDAVSYLPKENRSLVRQINFNPVPNPSNDRMIMSVVADGVVMVYPNKETKPLKHDDGLKGNLIHEIGHLWTVRDWGWDKSKGKWLEWKETIAADKVFVSEYAKETIDEDLAETFRAYSSTKGSPKFEEYRQIVPNRFAMLDREYR</sequence>
<evidence type="ECO:0000313" key="2">
    <source>
        <dbReference type="EMBL" id="RUT11217.1"/>
    </source>
</evidence>
<dbReference type="RefSeq" id="WP_106166296.1">
    <property type="nucleotide sequence ID" value="NZ_JAVKZF010000004.1"/>
</dbReference>
<feature type="compositionally biased region" description="Polar residues" evidence="1">
    <location>
        <begin position="246"/>
        <end position="257"/>
    </location>
</feature>
<evidence type="ECO:0000256" key="1">
    <source>
        <dbReference type="SAM" id="MobiDB-lite"/>
    </source>
</evidence>
<name>A0AB37UIL1_9CYAN</name>
<comment type="caution">
    <text evidence="2">The sequence shown here is derived from an EMBL/GenBank/DDBJ whole genome shotgun (WGS) entry which is preliminary data.</text>
</comment>
<gene>
    <name evidence="2" type="ORF">DSM107010_34860</name>
</gene>
<protein>
    <recommendedName>
        <fullName evidence="4">DUF4157 domain-containing protein</fullName>
    </recommendedName>
</protein>
<dbReference type="EMBL" id="RSCK01000029">
    <property type="protein sequence ID" value="RUT11217.1"/>
    <property type="molecule type" value="Genomic_DNA"/>
</dbReference>